<evidence type="ECO:0000313" key="3">
    <source>
        <dbReference type="Proteomes" id="UP000536275"/>
    </source>
</evidence>
<dbReference type="PANTHER" id="PTHR14226:SF44">
    <property type="entry name" value="TRIACYLGLYCEROL LIPASE 3"/>
    <property type="match status" value="1"/>
</dbReference>
<dbReference type="EMBL" id="JABWAD010000028">
    <property type="protein sequence ID" value="KAF6070013.1"/>
    <property type="molecule type" value="Genomic_DNA"/>
</dbReference>
<protein>
    <recommendedName>
        <fullName evidence="1">Triacylglycerol lipase N-terminal domain-containing protein</fullName>
    </recommendedName>
</protein>
<dbReference type="InterPro" id="IPR021771">
    <property type="entry name" value="Triacylglycerol_lipase_N"/>
</dbReference>
<feature type="domain" description="Triacylglycerol lipase N-terminal" evidence="1">
    <location>
        <begin position="16"/>
        <end position="140"/>
    </location>
</feature>
<comment type="caution">
    <text evidence="2">The sequence shown here is derived from an EMBL/GenBank/DDBJ whole genome shotgun (WGS) entry which is preliminary data.</text>
</comment>
<reference evidence="2 3" key="1">
    <citation type="submission" date="2020-03" db="EMBL/GenBank/DDBJ databases">
        <title>FDA dAtabase for Regulatory Grade micrObial Sequences (FDA-ARGOS): Supporting development and validation of Infectious Disease Dx tests.</title>
        <authorList>
            <person name="Campos J."/>
            <person name="Goldberg B."/>
            <person name="Tallon L."/>
            <person name="Sadzewicz L."/>
            <person name="Vavikolanu K."/>
            <person name="Mehta A."/>
            <person name="Aluvathingal J."/>
            <person name="Nadendla S."/>
            <person name="Nandy P."/>
            <person name="Geyer C."/>
            <person name="Yan Y."/>
            <person name="Sichtig H."/>
        </authorList>
    </citation>
    <scope>NUCLEOTIDE SEQUENCE [LARGE SCALE GENOMIC DNA]</scope>
    <source>
        <strain evidence="2 3">FDAARGOS_656</strain>
    </source>
</reference>
<organism evidence="2 3">
    <name type="scientific">Candida albicans</name>
    <name type="common">Yeast</name>
    <dbReference type="NCBI Taxonomy" id="5476"/>
    <lineage>
        <taxon>Eukaryota</taxon>
        <taxon>Fungi</taxon>
        <taxon>Dikarya</taxon>
        <taxon>Ascomycota</taxon>
        <taxon>Saccharomycotina</taxon>
        <taxon>Pichiomycetes</taxon>
        <taxon>Debaryomycetaceae</taxon>
        <taxon>Candida/Lodderomyces clade</taxon>
        <taxon>Candida</taxon>
    </lineage>
</organism>
<name>A0A8H6BY71_CANAX</name>
<dbReference type="InterPro" id="IPR050301">
    <property type="entry name" value="NTE"/>
</dbReference>
<dbReference type="Pfam" id="PF11815">
    <property type="entry name" value="DUF3336"/>
    <property type="match status" value="1"/>
</dbReference>
<dbReference type="PANTHER" id="PTHR14226">
    <property type="entry name" value="NEUROPATHY TARGET ESTERASE/SWISS CHEESE D.MELANOGASTER"/>
    <property type="match status" value="1"/>
</dbReference>
<sequence>MDICFFWVKQLYQIYNRKDPLKEYVKQLKIAPNYNDWKEVAYEVDKLTNMDLWRQNFISKHYDYVLIDERLKLLREARLNQNSQVMMSLLRSGLIRNFAGVAQKRLYLKSYMGTKFKIEEYINEVLNCLDYLNEALNNDNNDELS</sequence>
<dbReference type="AlphaFoldDB" id="A0A8H6BY71"/>
<accession>A0A8H6BY71</accession>
<evidence type="ECO:0000313" key="2">
    <source>
        <dbReference type="EMBL" id="KAF6070013.1"/>
    </source>
</evidence>
<gene>
    <name evidence="2" type="ORF">FOB64_002709</name>
</gene>
<dbReference type="GO" id="GO:0004806">
    <property type="term" value="F:triacylglycerol lipase activity"/>
    <property type="evidence" value="ECO:0007669"/>
    <property type="project" value="InterPro"/>
</dbReference>
<proteinExistence type="predicted"/>
<dbReference type="GO" id="GO:0006629">
    <property type="term" value="P:lipid metabolic process"/>
    <property type="evidence" value="ECO:0007669"/>
    <property type="project" value="InterPro"/>
</dbReference>
<evidence type="ECO:0000259" key="1">
    <source>
        <dbReference type="Pfam" id="PF11815"/>
    </source>
</evidence>
<dbReference type="Proteomes" id="UP000536275">
    <property type="component" value="Unassembled WGS sequence"/>
</dbReference>